<dbReference type="EMBL" id="QGNW01001750">
    <property type="protein sequence ID" value="RVW31512.1"/>
    <property type="molecule type" value="Genomic_DNA"/>
</dbReference>
<reference evidence="1 2" key="1">
    <citation type="journal article" date="2018" name="PLoS Genet.">
        <title>Population sequencing reveals clonal diversity and ancestral inbreeding in the grapevine cultivar Chardonnay.</title>
        <authorList>
            <person name="Roach M.J."/>
            <person name="Johnson D.L."/>
            <person name="Bohlmann J."/>
            <person name="van Vuuren H.J."/>
            <person name="Jones S.J."/>
            <person name="Pretorius I.S."/>
            <person name="Schmidt S.A."/>
            <person name="Borneman A.R."/>
        </authorList>
    </citation>
    <scope>NUCLEOTIDE SEQUENCE [LARGE SCALE GENOMIC DNA]</scope>
    <source>
        <strain evidence="2">cv. Chardonnay</strain>
        <tissue evidence="1">Leaf</tissue>
    </source>
</reference>
<organism evidence="1 2">
    <name type="scientific">Vitis vinifera</name>
    <name type="common">Grape</name>
    <dbReference type="NCBI Taxonomy" id="29760"/>
    <lineage>
        <taxon>Eukaryota</taxon>
        <taxon>Viridiplantae</taxon>
        <taxon>Streptophyta</taxon>
        <taxon>Embryophyta</taxon>
        <taxon>Tracheophyta</taxon>
        <taxon>Spermatophyta</taxon>
        <taxon>Magnoliopsida</taxon>
        <taxon>eudicotyledons</taxon>
        <taxon>Gunneridae</taxon>
        <taxon>Pentapetalae</taxon>
        <taxon>rosids</taxon>
        <taxon>Vitales</taxon>
        <taxon>Vitaceae</taxon>
        <taxon>Viteae</taxon>
        <taxon>Vitis</taxon>
    </lineage>
</organism>
<sequence length="108" mass="11765">MEFGAREVALEAPEIFLAAPEMAPATELAWESARELELEPGDGIGEGSGDCSVKSMGSELSTLGLFCDGRPPDRVRLFLRFEGDEDLAPRVHAISGYRNLADVADRRR</sequence>
<accession>A0A438D7T6</accession>
<protein>
    <submittedName>
        <fullName evidence="1">Uncharacterized protein</fullName>
    </submittedName>
</protein>
<evidence type="ECO:0000313" key="1">
    <source>
        <dbReference type="EMBL" id="RVW31512.1"/>
    </source>
</evidence>
<gene>
    <name evidence="1" type="ORF">CK203_115489</name>
</gene>
<evidence type="ECO:0000313" key="2">
    <source>
        <dbReference type="Proteomes" id="UP000288805"/>
    </source>
</evidence>
<dbReference type="AlphaFoldDB" id="A0A438D7T6"/>
<proteinExistence type="predicted"/>
<name>A0A438D7T6_VITVI</name>
<comment type="caution">
    <text evidence="1">The sequence shown here is derived from an EMBL/GenBank/DDBJ whole genome shotgun (WGS) entry which is preliminary data.</text>
</comment>
<dbReference type="Proteomes" id="UP000288805">
    <property type="component" value="Unassembled WGS sequence"/>
</dbReference>